<keyword evidence="3" id="KW-0964">Secreted</keyword>
<name>A0A815HXV8_ADIRI</name>
<keyword evidence="5 10" id="KW-0328">Glycosyltransferase</keyword>
<keyword evidence="6 10" id="KW-0808">Transferase</keyword>
<evidence type="ECO:0000313" key="11">
    <source>
        <dbReference type="EMBL" id="CAF1359946.1"/>
    </source>
</evidence>
<evidence type="ECO:0000256" key="6">
    <source>
        <dbReference type="ARBA" id="ARBA00022679"/>
    </source>
</evidence>
<dbReference type="Pfam" id="PF01129">
    <property type="entry name" value="ART"/>
    <property type="match status" value="1"/>
</dbReference>
<dbReference type="GO" id="GO:0003950">
    <property type="term" value="F:NAD+ poly-ADP-ribosyltransferase activity"/>
    <property type="evidence" value="ECO:0007669"/>
    <property type="project" value="TreeGrafter"/>
</dbReference>
<keyword evidence="4" id="KW-0800">Toxin</keyword>
<evidence type="ECO:0000256" key="8">
    <source>
        <dbReference type="ARBA" id="ARBA00023026"/>
    </source>
</evidence>
<protein>
    <recommendedName>
        <fullName evidence="10">NAD(P)(+)--arginine ADP-ribosyltransferase</fullName>
        <ecNumber evidence="10">2.4.2.31</ecNumber>
    </recommendedName>
    <alternativeName>
        <fullName evidence="10">Mono(ADP-ribosyl)transferase</fullName>
    </alternativeName>
</protein>
<dbReference type="Gene3D" id="3.90.176.10">
    <property type="entry name" value="Toxin ADP-ribosyltransferase, Chain A, domain 1"/>
    <property type="match status" value="1"/>
</dbReference>
<comment type="similarity">
    <text evidence="2 10">Belongs to the Arg-specific ADP-ribosyltransferase family.</text>
</comment>
<dbReference type="GO" id="GO:0005576">
    <property type="term" value="C:extracellular region"/>
    <property type="evidence" value="ECO:0007669"/>
    <property type="project" value="UniProtKB-SubCell"/>
</dbReference>
<comment type="catalytic activity">
    <reaction evidence="9 10">
        <text>L-arginyl-[protein] + NAD(+) = N(omega)-(ADP-D-ribosyl)-L-arginyl-[protein] + nicotinamide + H(+)</text>
        <dbReference type="Rhea" id="RHEA:19149"/>
        <dbReference type="Rhea" id="RHEA-COMP:10532"/>
        <dbReference type="Rhea" id="RHEA-COMP:15087"/>
        <dbReference type="ChEBI" id="CHEBI:15378"/>
        <dbReference type="ChEBI" id="CHEBI:17154"/>
        <dbReference type="ChEBI" id="CHEBI:29965"/>
        <dbReference type="ChEBI" id="CHEBI:57540"/>
        <dbReference type="ChEBI" id="CHEBI:142554"/>
        <dbReference type="EC" id="2.4.2.31"/>
    </reaction>
</comment>
<proteinExistence type="inferred from homology"/>
<keyword evidence="10" id="KW-0520">NAD</keyword>
<evidence type="ECO:0000256" key="7">
    <source>
        <dbReference type="ARBA" id="ARBA00022695"/>
    </source>
</evidence>
<evidence type="ECO:0000256" key="2">
    <source>
        <dbReference type="ARBA" id="ARBA00009558"/>
    </source>
</evidence>
<evidence type="ECO:0000256" key="4">
    <source>
        <dbReference type="ARBA" id="ARBA00022656"/>
    </source>
</evidence>
<evidence type="ECO:0000313" key="12">
    <source>
        <dbReference type="Proteomes" id="UP000663828"/>
    </source>
</evidence>
<dbReference type="Proteomes" id="UP000663828">
    <property type="component" value="Unassembled WGS sequence"/>
</dbReference>
<dbReference type="EMBL" id="CAJNOR010002947">
    <property type="protein sequence ID" value="CAF1359946.1"/>
    <property type="molecule type" value="Genomic_DNA"/>
</dbReference>
<dbReference type="SUPFAM" id="SSF56399">
    <property type="entry name" value="ADP-ribosylation"/>
    <property type="match status" value="1"/>
</dbReference>
<evidence type="ECO:0000256" key="3">
    <source>
        <dbReference type="ARBA" id="ARBA00022525"/>
    </source>
</evidence>
<dbReference type="PANTHER" id="PTHR10339:SF25">
    <property type="entry name" value="SECRETED EXOENZYME S"/>
    <property type="match status" value="1"/>
</dbReference>
<keyword evidence="8" id="KW-0843">Virulence</keyword>
<comment type="caution">
    <text evidence="11">The sequence shown here is derived from an EMBL/GenBank/DDBJ whole genome shotgun (WGS) entry which is preliminary data.</text>
</comment>
<gene>
    <name evidence="11" type="ORF">XAT740_LOCUS31957</name>
</gene>
<organism evidence="11 12">
    <name type="scientific">Adineta ricciae</name>
    <name type="common">Rotifer</name>
    <dbReference type="NCBI Taxonomy" id="249248"/>
    <lineage>
        <taxon>Eukaryota</taxon>
        <taxon>Metazoa</taxon>
        <taxon>Spiralia</taxon>
        <taxon>Gnathifera</taxon>
        <taxon>Rotifera</taxon>
        <taxon>Eurotatoria</taxon>
        <taxon>Bdelloidea</taxon>
        <taxon>Adinetida</taxon>
        <taxon>Adinetidae</taxon>
        <taxon>Adineta</taxon>
    </lineage>
</organism>
<keyword evidence="12" id="KW-1185">Reference proteome</keyword>
<keyword evidence="7" id="KW-0548">Nucleotidyltransferase</keyword>
<sequence>MTQRIVYDDVANEYLQVENGVDGFLNSPLVSFDDAILPMVKHIENLDIAVHRAKQNWNKTSSRLNADECQAIYLYTIEMQTDSVYTIINRYLRANDTFPARPWFPYMKLLYTALEKLPSHVGSVWRGVNRDIRVNYKRGAIISWWAFTSCTAKLAVIKDFLADKGKSTIFMIECLNGKNISKYSSISREDEILLQPGIKLEVVDNALDLSGLRIVHLREIATKSRAMTAHKQTSSKTAAVSTDKHKIQKEIANQCSSNKAAVPKAIRTFSQANENDYNRLKSLLFYGLDTERTKTSCPHCSTKIDLSPEYKEGTQLVCHSCKKTFIELTCVHCNELNSWKHPHRREGEVRTCWNCKKQFQYLNCPHCTAPYIWKRANYVQGQKVSCWNCRKQYQHLNCPNCSHANFSTAADYTEGQKIGCAACKKPFQHINCPHCTKENFWKNADRVVGVKTPCFHCGKSFQVVNCPHCQKPNHWRQLDYKQGLTVTCCNCRKKFQHINCPHCLTAAYFSNTDNEQSRLFACRSCQHRLHHVICPDCNSQNFLQSTSLLGLAFVTCAHCSSSFLNTF</sequence>
<dbReference type="PROSITE" id="PS51996">
    <property type="entry name" value="TR_MART"/>
    <property type="match status" value="1"/>
</dbReference>
<dbReference type="PANTHER" id="PTHR10339">
    <property type="entry name" value="ADP-RIBOSYLTRANSFERASE"/>
    <property type="match status" value="1"/>
</dbReference>
<accession>A0A815HXV8</accession>
<keyword evidence="10" id="KW-0521">NADP</keyword>
<dbReference type="GO" id="GO:0106274">
    <property type="term" value="F:NAD+-protein-arginine ADP-ribosyltransferase activity"/>
    <property type="evidence" value="ECO:0007669"/>
    <property type="project" value="UniProtKB-EC"/>
</dbReference>
<dbReference type="InterPro" id="IPR050999">
    <property type="entry name" value="ADP-ribosyltransferase_ARG"/>
</dbReference>
<comment type="subcellular location">
    <subcellularLocation>
        <location evidence="1">Secreted</location>
    </subcellularLocation>
</comment>
<reference evidence="11" key="1">
    <citation type="submission" date="2021-02" db="EMBL/GenBank/DDBJ databases">
        <authorList>
            <person name="Nowell W R."/>
        </authorList>
    </citation>
    <scope>NUCLEOTIDE SEQUENCE</scope>
</reference>
<dbReference type="GO" id="GO:0090729">
    <property type="term" value="F:toxin activity"/>
    <property type="evidence" value="ECO:0007669"/>
    <property type="project" value="UniProtKB-KW"/>
</dbReference>
<dbReference type="AlphaFoldDB" id="A0A815HXV8"/>
<evidence type="ECO:0000256" key="5">
    <source>
        <dbReference type="ARBA" id="ARBA00022676"/>
    </source>
</evidence>
<dbReference type="InterPro" id="IPR000768">
    <property type="entry name" value="ART"/>
</dbReference>
<dbReference type="GO" id="GO:0016779">
    <property type="term" value="F:nucleotidyltransferase activity"/>
    <property type="evidence" value="ECO:0007669"/>
    <property type="project" value="UniProtKB-KW"/>
</dbReference>
<dbReference type="EC" id="2.4.2.31" evidence="10"/>
<evidence type="ECO:0000256" key="1">
    <source>
        <dbReference type="ARBA" id="ARBA00004613"/>
    </source>
</evidence>
<evidence type="ECO:0000256" key="9">
    <source>
        <dbReference type="ARBA" id="ARBA00047597"/>
    </source>
</evidence>
<evidence type="ECO:0000256" key="10">
    <source>
        <dbReference type="RuleBase" id="RU361228"/>
    </source>
</evidence>